<gene>
    <name evidence="2" type="ORF">F8251_00920</name>
</gene>
<feature type="transmembrane region" description="Helical" evidence="1">
    <location>
        <begin position="6"/>
        <end position="22"/>
    </location>
</feature>
<keyword evidence="1" id="KW-0812">Transmembrane</keyword>
<dbReference type="EMBL" id="WBOB01000002">
    <property type="protein sequence ID" value="KAB1978290.1"/>
    <property type="molecule type" value="Genomic_DNA"/>
</dbReference>
<evidence type="ECO:0000256" key="1">
    <source>
        <dbReference type="SAM" id="Phobius"/>
    </source>
</evidence>
<name>A0A6A1Z8Z9_9LACO</name>
<comment type="caution">
    <text evidence="2">The sequence shown here is derived from an EMBL/GenBank/DDBJ whole genome shotgun (WGS) entry which is preliminary data.</text>
</comment>
<protein>
    <submittedName>
        <fullName evidence="2">Uncharacterized protein</fullName>
    </submittedName>
</protein>
<evidence type="ECO:0000313" key="2">
    <source>
        <dbReference type="EMBL" id="KAB1978290.1"/>
    </source>
</evidence>
<evidence type="ECO:0000313" key="3">
    <source>
        <dbReference type="Proteomes" id="UP000430323"/>
    </source>
</evidence>
<reference evidence="2 3" key="1">
    <citation type="submission" date="2019-09" db="EMBL/GenBank/DDBJ databases">
        <title>Investigation of probiotic properties of different lactic acid bacteria.</title>
        <authorList>
            <person name="Jaomanjaka F."/>
            <person name="Blanc P."/>
        </authorList>
    </citation>
    <scope>NUCLEOTIDE SEQUENCE [LARGE SCALE GENOMIC DNA]</scope>
    <source>
        <strain evidence="2 3">BIO6272</strain>
    </source>
</reference>
<sequence length="133" mass="15395">MTNTVLVLQVIVFIEILVLGYLENSYQRQAEKSFDSLYRVMRFLSEDVMELQGKLAQIQKSEKDNVLAVKATQERIGSLQSIEANDVKRLTDDIAVIADMMAQMKFTSYRPNERFQDDMDRILELAKQGRVEK</sequence>
<keyword evidence="1" id="KW-1133">Transmembrane helix</keyword>
<keyword evidence="1" id="KW-0472">Membrane</keyword>
<organism evidence="2 3">
    <name type="scientific">Lactobacillus crispatus</name>
    <dbReference type="NCBI Taxonomy" id="47770"/>
    <lineage>
        <taxon>Bacteria</taxon>
        <taxon>Bacillati</taxon>
        <taxon>Bacillota</taxon>
        <taxon>Bacilli</taxon>
        <taxon>Lactobacillales</taxon>
        <taxon>Lactobacillaceae</taxon>
        <taxon>Lactobacillus</taxon>
    </lineage>
</organism>
<dbReference type="Proteomes" id="UP000430323">
    <property type="component" value="Unassembled WGS sequence"/>
</dbReference>
<accession>A0A6A1Z8Z9</accession>
<proteinExistence type="predicted"/>
<dbReference type="AlphaFoldDB" id="A0A6A1Z8Z9"/>
<dbReference type="RefSeq" id="WP_151495052.1">
    <property type="nucleotide sequence ID" value="NZ_JBBOJP010000049.1"/>
</dbReference>